<dbReference type="PANTHER" id="PTHR31050:SF3">
    <property type="entry name" value="OS08G0412800 PROTEIN"/>
    <property type="match status" value="1"/>
</dbReference>
<evidence type="ECO:0000313" key="2">
    <source>
        <dbReference type="Proteomes" id="UP000326396"/>
    </source>
</evidence>
<organism evidence="1 2">
    <name type="scientific">Mikania micrantha</name>
    <name type="common">bitter vine</name>
    <dbReference type="NCBI Taxonomy" id="192012"/>
    <lineage>
        <taxon>Eukaryota</taxon>
        <taxon>Viridiplantae</taxon>
        <taxon>Streptophyta</taxon>
        <taxon>Embryophyta</taxon>
        <taxon>Tracheophyta</taxon>
        <taxon>Spermatophyta</taxon>
        <taxon>Magnoliopsida</taxon>
        <taxon>eudicotyledons</taxon>
        <taxon>Gunneridae</taxon>
        <taxon>Pentapetalae</taxon>
        <taxon>asterids</taxon>
        <taxon>campanulids</taxon>
        <taxon>Asterales</taxon>
        <taxon>Asteraceae</taxon>
        <taxon>Asteroideae</taxon>
        <taxon>Heliantheae alliance</taxon>
        <taxon>Eupatorieae</taxon>
        <taxon>Mikania</taxon>
    </lineage>
</organism>
<proteinExistence type="predicted"/>
<evidence type="ECO:0000313" key="1">
    <source>
        <dbReference type="EMBL" id="KAD7478762.1"/>
    </source>
</evidence>
<dbReference type="Proteomes" id="UP000326396">
    <property type="component" value="Linkage Group LG1"/>
</dbReference>
<reference evidence="1 2" key="1">
    <citation type="submission" date="2019-05" db="EMBL/GenBank/DDBJ databases">
        <title>Mikania micrantha, genome provides insights into the molecular mechanism of rapid growth.</title>
        <authorList>
            <person name="Liu B."/>
        </authorList>
    </citation>
    <scope>NUCLEOTIDE SEQUENCE [LARGE SCALE GENOMIC DNA]</scope>
    <source>
        <strain evidence="1">NLD-2019</strain>
        <tissue evidence="1">Leaf</tissue>
    </source>
</reference>
<comment type="caution">
    <text evidence="1">The sequence shown here is derived from an EMBL/GenBank/DDBJ whole genome shotgun (WGS) entry which is preliminary data.</text>
</comment>
<dbReference type="Pfam" id="PF06880">
    <property type="entry name" value="DUF1262"/>
    <property type="match status" value="1"/>
</dbReference>
<evidence type="ECO:0008006" key="3">
    <source>
        <dbReference type="Google" id="ProtNLM"/>
    </source>
</evidence>
<dbReference type="OrthoDB" id="647907at2759"/>
<sequence>MYVTRSLSHYKSSPEALYLPPEGPNSGYLVIQDQESETYSCFGLCKNRYLPGLPFPQNKILTTRYSSGSGEHRHVSHDEVVFIPALNQPLSSNRYYAIKPHGSQKGEAFTCSTDEDMKSCCFCNCVSDVKPRPLNPNNMYQQFEIVPYITPCKGNGSFYAKSIAEDGYPPNFLRRKGWEIYTKTPKNYELSEAKGIDDSIRSCLPDLDFPPSSKSSNLVVVGKWYCPFAFIKEGRLRDQVKESVFYEMTLEQKWERVFEKENEHKNEGDVVSVKATFRSEAVFVSERRIEAIWDERNVVDGAIWFTCFGGENGKEESVGLDVKIVERMRWEEERVGWVGGGENHIESVNREEKYEGVGGWKRFCCYVLVERFVLKRLDGSLVLTYDFGHGHQIKSIFE</sequence>
<dbReference type="EMBL" id="SZYD01000001">
    <property type="protein sequence ID" value="KAD7478762.1"/>
    <property type="molecule type" value="Genomic_DNA"/>
</dbReference>
<dbReference type="InterPro" id="IPR010683">
    <property type="entry name" value="DUF1262"/>
</dbReference>
<accession>A0A5N6Q2I5</accession>
<gene>
    <name evidence="1" type="ORF">E3N88_01898</name>
</gene>
<name>A0A5N6Q2I5_9ASTR</name>
<dbReference type="AlphaFoldDB" id="A0A5N6Q2I5"/>
<protein>
    <recommendedName>
        <fullName evidence="3">Insecticidal crystal toxin domain-containing protein</fullName>
    </recommendedName>
</protein>
<dbReference type="PANTHER" id="PTHR31050">
    <property type="entry name" value="OS08G0413200 PROTEIN"/>
    <property type="match status" value="1"/>
</dbReference>
<keyword evidence="2" id="KW-1185">Reference proteome</keyword>